<dbReference type="InterPro" id="IPR025966">
    <property type="entry name" value="OppC_N"/>
</dbReference>
<dbReference type="InterPro" id="IPR000515">
    <property type="entry name" value="MetI-like"/>
</dbReference>
<comment type="similarity">
    <text evidence="9">Belongs to the binding-protein-dependent transport system permease family.</text>
</comment>
<keyword evidence="5" id="KW-0571">Peptide transport</keyword>
<sequence length="264" mass="26801">MPVPALSPEPPQSALHRLATNRRASAGLVLLAAMALAALAAPLLPSGLPNWAAEQPANDPVVATLVEARGSLSFALLAGLLGAAVGIGWAVLAVFLGRQAERSMMRLAERLAGTPLVLAVLLLSGLSDRSAVVLSLAVALSTAPVVAGMAQAELRALMRREFLVAARANGLDEQTVFRRHLLPNALWSLAAAGWLALPRALAAECFASLLGLGLQQGGSWGGAVAAALERGDAVAALLPVVLLAATLWALGAVGDGLRAAGKVP</sequence>
<dbReference type="Gene3D" id="1.10.3720.10">
    <property type="entry name" value="MetI-like"/>
    <property type="match status" value="1"/>
</dbReference>
<organism evidence="11 12">
    <name type="scientific">Azospirillum thermophilum</name>
    <dbReference type="NCBI Taxonomy" id="2202148"/>
    <lineage>
        <taxon>Bacteria</taxon>
        <taxon>Pseudomonadati</taxon>
        <taxon>Pseudomonadota</taxon>
        <taxon>Alphaproteobacteria</taxon>
        <taxon>Rhodospirillales</taxon>
        <taxon>Azospirillaceae</taxon>
        <taxon>Azospirillum</taxon>
    </lineage>
</organism>
<dbReference type="EMBL" id="CP029353">
    <property type="protein sequence ID" value="AWK87753.1"/>
    <property type="molecule type" value="Genomic_DNA"/>
</dbReference>
<keyword evidence="3" id="KW-1003">Cell membrane</keyword>
<dbReference type="AlphaFoldDB" id="A0A2S2CTA1"/>
<dbReference type="GO" id="GO:0015833">
    <property type="term" value="P:peptide transport"/>
    <property type="evidence" value="ECO:0007669"/>
    <property type="project" value="UniProtKB-KW"/>
</dbReference>
<dbReference type="Pfam" id="PF00528">
    <property type="entry name" value="BPD_transp_1"/>
    <property type="match status" value="1"/>
</dbReference>
<feature type="transmembrane region" description="Helical" evidence="9">
    <location>
        <begin position="132"/>
        <end position="150"/>
    </location>
</feature>
<gene>
    <name evidence="11" type="ORF">DEW08_17490</name>
</gene>
<dbReference type="PANTHER" id="PTHR43386">
    <property type="entry name" value="OLIGOPEPTIDE TRANSPORT SYSTEM PERMEASE PROTEIN APPC"/>
    <property type="match status" value="1"/>
</dbReference>
<keyword evidence="6" id="KW-0653">Protein transport</keyword>
<dbReference type="CDD" id="cd06261">
    <property type="entry name" value="TM_PBP2"/>
    <property type="match status" value="1"/>
</dbReference>
<keyword evidence="2 9" id="KW-0813">Transport</keyword>
<evidence type="ECO:0000313" key="12">
    <source>
        <dbReference type="Proteomes" id="UP000245629"/>
    </source>
</evidence>
<feature type="domain" description="ABC transmembrane type-1" evidence="10">
    <location>
        <begin position="68"/>
        <end position="251"/>
    </location>
</feature>
<evidence type="ECO:0000259" key="10">
    <source>
        <dbReference type="PROSITE" id="PS50928"/>
    </source>
</evidence>
<evidence type="ECO:0000256" key="3">
    <source>
        <dbReference type="ARBA" id="ARBA00022475"/>
    </source>
</evidence>
<keyword evidence="12" id="KW-1185">Reference proteome</keyword>
<reference evidence="12" key="1">
    <citation type="submission" date="2018-05" db="EMBL/GenBank/DDBJ databases">
        <title>Azospirillum thermophila sp. nov., a novel isolated from hot spring.</title>
        <authorList>
            <person name="Zhao Z."/>
        </authorList>
    </citation>
    <scope>NUCLEOTIDE SEQUENCE [LARGE SCALE GENOMIC DNA]</scope>
    <source>
        <strain evidence="12">CFH 70021</strain>
    </source>
</reference>
<feature type="transmembrane region" description="Helical" evidence="9">
    <location>
        <begin position="24"/>
        <end position="44"/>
    </location>
</feature>
<dbReference type="GO" id="GO:0005886">
    <property type="term" value="C:plasma membrane"/>
    <property type="evidence" value="ECO:0007669"/>
    <property type="project" value="UniProtKB-SubCell"/>
</dbReference>
<evidence type="ECO:0000256" key="1">
    <source>
        <dbReference type="ARBA" id="ARBA00004651"/>
    </source>
</evidence>
<keyword evidence="7 9" id="KW-1133">Transmembrane helix</keyword>
<dbReference type="KEGG" id="azz:DEW08_17490"/>
<dbReference type="RefSeq" id="WP_109329235.1">
    <property type="nucleotide sequence ID" value="NZ_CP029353.1"/>
</dbReference>
<feature type="transmembrane region" description="Helical" evidence="9">
    <location>
        <begin position="74"/>
        <end position="95"/>
    </location>
</feature>
<evidence type="ECO:0000256" key="6">
    <source>
        <dbReference type="ARBA" id="ARBA00022927"/>
    </source>
</evidence>
<evidence type="ECO:0000256" key="5">
    <source>
        <dbReference type="ARBA" id="ARBA00022856"/>
    </source>
</evidence>
<evidence type="ECO:0000256" key="8">
    <source>
        <dbReference type="ARBA" id="ARBA00023136"/>
    </source>
</evidence>
<evidence type="ECO:0000256" key="7">
    <source>
        <dbReference type="ARBA" id="ARBA00022989"/>
    </source>
</evidence>
<dbReference type="PANTHER" id="PTHR43386:SF1">
    <property type="entry name" value="D,D-DIPEPTIDE TRANSPORT SYSTEM PERMEASE PROTEIN DDPC-RELATED"/>
    <property type="match status" value="1"/>
</dbReference>
<keyword evidence="4 9" id="KW-0812">Transmembrane</keyword>
<evidence type="ECO:0000313" key="11">
    <source>
        <dbReference type="EMBL" id="AWK87753.1"/>
    </source>
</evidence>
<dbReference type="GO" id="GO:0015031">
    <property type="term" value="P:protein transport"/>
    <property type="evidence" value="ECO:0007669"/>
    <property type="project" value="UniProtKB-KW"/>
</dbReference>
<dbReference type="GO" id="GO:0055085">
    <property type="term" value="P:transmembrane transport"/>
    <property type="evidence" value="ECO:0007669"/>
    <property type="project" value="InterPro"/>
</dbReference>
<accession>A0A2S2CTA1</accession>
<dbReference type="Pfam" id="PF12911">
    <property type="entry name" value="OppC_N"/>
    <property type="match status" value="1"/>
</dbReference>
<evidence type="ECO:0000256" key="4">
    <source>
        <dbReference type="ARBA" id="ARBA00022692"/>
    </source>
</evidence>
<feature type="transmembrane region" description="Helical" evidence="9">
    <location>
        <begin position="233"/>
        <end position="253"/>
    </location>
</feature>
<dbReference type="Proteomes" id="UP000245629">
    <property type="component" value="Chromosome 2"/>
</dbReference>
<evidence type="ECO:0000256" key="9">
    <source>
        <dbReference type="RuleBase" id="RU363032"/>
    </source>
</evidence>
<dbReference type="OrthoDB" id="7306992at2"/>
<protein>
    <submittedName>
        <fullName evidence="11">Peptide ABC transporter permease</fullName>
    </submittedName>
</protein>
<name>A0A2S2CTA1_9PROT</name>
<evidence type="ECO:0000256" key="2">
    <source>
        <dbReference type="ARBA" id="ARBA00022448"/>
    </source>
</evidence>
<dbReference type="InterPro" id="IPR035906">
    <property type="entry name" value="MetI-like_sf"/>
</dbReference>
<comment type="subcellular location">
    <subcellularLocation>
        <location evidence="1 9">Cell membrane</location>
        <topology evidence="1 9">Multi-pass membrane protein</topology>
    </subcellularLocation>
</comment>
<feature type="transmembrane region" description="Helical" evidence="9">
    <location>
        <begin position="107"/>
        <end position="126"/>
    </location>
</feature>
<dbReference type="SUPFAM" id="SSF161098">
    <property type="entry name" value="MetI-like"/>
    <property type="match status" value="1"/>
</dbReference>
<keyword evidence="8 9" id="KW-0472">Membrane</keyword>
<dbReference type="PROSITE" id="PS50928">
    <property type="entry name" value="ABC_TM1"/>
    <property type="match status" value="1"/>
</dbReference>
<proteinExistence type="inferred from homology"/>
<dbReference type="InterPro" id="IPR050366">
    <property type="entry name" value="BP-dependent_transpt_permease"/>
</dbReference>